<evidence type="ECO:0000313" key="4">
    <source>
        <dbReference type="Proteomes" id="UP000222542"/>
    </source>
</evidence>
<dbReference type="PANTHER" id="PTHR31672:SF13">
    <property type="entry name" value="F-BOX PROTEIN CPR30-LIKE"/>
    <property type="match status" value="1"/>
</dbReference>
<dbReference type="SUPFAM" id="SSF81383">
    <property type="entry name" value="F-box domain"/>
    <property type="match status" value="1"/>
</dbReference>
<dbReference type="Pfam" id="PF00646">
    <property type="entry name" value="F-box"/>
    <property type="match status" value="1"/>
</dbReference>
<dbReference type="InterPro" id="IPR001810">
    <property type="entry name" value="F-box_dom"/>
</dbReference>
<comment type="caution">
    <text evidence="3">The sequence shown here is derived from an EMBL/GenBank/DDBJ whole genome shotgun (WGS) entry which is preliminary data.</text>
</comment>
<dbReference type="EMBL" id="AYRZ02000012">
    <property type="protein sequence ID" value="PHT66732.1"/>
    <property type="molecule type" value="Genomic_DNA"/>
</dbReference>
<dbReference type="InterPro" id="IPR017451">
    <property type="entry name" value="F-box-assoc_interact_dom"/>
</dbReference>
<protein>
    <recommendedName>
        <fullName evidence="5">F-box domain-containing protein</fullName>
    </recommendedName>
</protein>
<evidence type="ECO:0000313" key="3">
    <source>
        <dbReference type="EMBL" id="PHT66732.1"/>
    </source>
</evidence>
<evidence type="ECO:0008006" key="5">
    <source>
        <dbReference type="Google" id="ProtNLM"/>
    </source>
</evidence>
<feature type="domain" description="F-box associated beta-propeller type 3" evidence="2">
    <location>
        <begin position="175"/>
        <end position="281"/>
    </location>
</feature>
<reference evidence="3 4" key="2">
    <citation type="journal article" date="2017" name="Genome Biol.">
        <title>New reference genome sequences of hot pepper reveal the massive evolution of plant disease-resistance genes by retroduplication.</title>
        <authorList>
            <person name="Kim S."/>
            <person name="Park J."/>
            <person name="Yeom S.I."/>
            <person name="Kim Y.M."/>
            <person name="Seo E."/>
            <person name="Kim K.T."/>
            <person name="Kim M.S."/>
            <person name="Lee J.M."/>
            <person name="Cheong K."/>
            <person name="Shin H.S."/>
            <person name="Kim S.B."/>
            <person name="Han K."/>
            <person name="Lee J."/>
            <person name="Park M."/>
            <person name="Lee H.A."/>
            <person name="Lee H.Y."/>
            <person name="Lee Y."/>
            <person name="Oh S."/>
            <person name="Lee J.H."/>
            <person name="Choi E."/>
            <person name="Choi E."/>
            <person name="Lee S.E."/>
            <person name="Jeon J."/>
            <person name="Kim H."/>
            <person name="Choi G."/>
            <person name="Song H."/>
            <person name="Lee J."/>
            <person name="Lee S.C."/>
            <person name="Kwon J.K."/>
            <person name="Lee H.Y."/>
            <person name="Koo N."/>
            <person name="Hong Y."/>
            <person name="Kim R.W."/>
            <person name="Kang W.H."/>
            <person name="Huh J.H."/>
            <person name="Kang B.C."/>
            <person name="Yang T.J."/>
            <person name="Lee Y.H."/>
            <person name="Bennetzen J.L."/>
            <person name="Choi D."/>
        </authorList>
    </citation>
    <scope>NUCLEOTIDE SEQUENCE [LARGE SCALE GENOMIC DNA]</scope>
    <source>
        <strain evidence="4">cv. CM334</strain>
    </source>
</reference>
<dbReference type="NCBIfam" id="TIGR01640">
    <property type="entry name" value="F_box_assoc_1"/>
    <property type="match status" value="1"/>
</dbReference>
<dbReference type="InterPro" id="IPR013187">
    <property type="entry name" value="F-box-assoc_dom_typ3"/>
</dbReference>
<evidence type="ECO:0000259" key="1">
    <source>
        <dbReference type="Pfam" id="PF00646"/>
    </source>
</evidence>
<dbReference type="Gramene" id="PHT66732">
    <property type="protein sequence ID" value="PHT66732"/>
    <property type="gene ID" value="T459_31157"/>
</dbReference>
<keyword evidence="4" id="KW-1185">Reference proteome</keyword>
<dbReference type="InterPro" id="IPR050796">
    <property type="entry name" value="SCF_F-box_component"/>
</dbReference>
<dbReference type="STRING" id="4072.A0A2G2YAF8"/>
<name>A0A2G2YAF8_CAPAN</name>
<dbReference type="CDD" id="cd22157">
    <property type="entry name" value="F-box_AtFBW1-like"/>
    <property type="match status" value="1"/>
</dbReference>
<organism evidence="3 4">
    <name type="scientific">Capsicum annuum</name>
    <name type="common">Capsicum pepper</name>
    <dbReference type="NCBI Taxonomy" id="4072"/>
    <lineage>
        <taxon>Eukaryota</taxon>
        <taxon>Viridiplantae</taxon>
        <taxon>Streptophyta</taxon>
        <taxon>Embryophyta</taxon>
        <taxon>Tracheophyta</taxon>
        <taxon>Spermatophyta</taxon>
        <taxon>Magnoliopsida</taxon>
        <taxon>eudicotyledons</taxon>
        <taxon>Gunneridae</taxon>
        <taxon>Pentapetalae</taxon>
        <taxon>asterids</taxon>
        <taxon>lamiids</taxon>
        <taxon>Solanales</taxon>
        <taxon>Solanaceae</taxon>
        <taxon>Solanoideae</taxon>
        <taxon>Capsiceae</taxon>
        <taxon>Capsicum</taxon>
    </lineage>
</organism>
<gene>
    <name evidence="3" type="ORF">T459_31157</name>
</gene>
<dbReference type="Pfam" id="PF08268">
    <property type="entry name" value="FBA_3"/>
    <property type="match status" value="1"/>
</dbReference>
<feature type="domain" description="F-box" evidence="1">
    <location>
        <begin position="114"/>
        <end position="151"/>
    </location>
</feature>
<dbReference type="InterPro" id="IPR036047">
    <property type="entry name" value="F-box-like_dom_sf"/>
</dbReference>
<sequence length="304" mass="34829">MDVASDEEIECLSVDVASNSSGFFPSNLVDIIVDIQMLPAEKLNGENNGVKQENLESDEQDNGLINQEDMEKLELEEKTSFEMEVFDLLRKHQVSDKVSHQHPNQRNSTNLYWPTEILTEILSRLPVKSLLRFKSILKSWSSLICSPEFTKYHLSLSANNNKDYTNHSVIWMIAQPELNLKKCPIIEEINMDYHVKDFGISSVIEGSINGLICLVNEEKELFPWNPAVRKYKKLADFRTKLKDGGKCTYGFGYDDIHDDYNIVCIFSVTRYPLGQKFLILTVYICTCSKLSLAHEARVAYMLII</sequence>
<dbReference type="Proteomes" id="UP000222542">
    <property type="component" value="Unassembled WGS sequence"/>
</dbReference>
<dbReference type="PANTHER" id="PTHR31672">
    <property type="entry name" value="BNACNNG10540D PROTEIN"/>
    <property type="match status" value="1"/>
</dbReference>
<dbReference type="AlphaFoldDB" id="A0A2G2YAF8"/>
<accession>A0A2G2YAF8</accession>
<dbReference type="Gene3D" id="1.20.1280.50">
    <property type="match status" value="1"/>
</dbReference>
<proteinExistence type="predicted"/>
<evidence type="ECO:0000259" key="2">
    <source>
        <dbReference type="Pfam" id="PF08268"/>
    </source>
</evidence>
<reference evidence="3 4" key="1">
    <citation type="journal article" date="2014" name="Nat. Genet.">
        <title>Genome sequence of the hot pepper provides insights into the evolution of pungency in Capsicum species.</title>
        <authorList>
            <person name="Kim S."/>
            <person name="Park M."/>
            <person name="Yeom S.I."/>
            <person name="Kim Y.M."/>
            <person name="Lee J.M."/>
            <person name="Lee H.A."/>
            <person name="Seo E."/>
            <person name="Choi J."/>
            <person name="Cheong K."/>
            <person name="Kim K.T."/>
            <person name="Jung K."/>
            <person name="Lee G.W."/>
            <person name="Oh S.K."/>
            <person name="Bae C."/>
            <person name="Kim S.B."/>
            <person name="Lee H.Y."/>
            <person name="Kim S.Y."/>
            <person name="Kim M.S."/>
            <person name="Kang B.C."/>
            <person name="Jo Y.D."/>
            <person name="Yang H.B."/>
            <person name="Jeong H.J."/>
            <person name="Kang W.H."/>
            <person name="Kwon J.K."/>
            <person name="Shin C."/>
            <person name="Lim J.Y."/>
            <person name="Park J.H."/>
            <person name="Huh J.H."/>
            <person name="Kim J.S."/>
            <person name="Kim B.D."/>
            <person name="Cohen O."/>
            <person name="Paran I."/>
            <person name="Suh M.C."/>
            <person name="Lee S.B."/>
            <person name="Kim Y.K."/>
            <person name="Shin Y."/>
            <person name="Noh S.J."/>
            <person name="Park J."/>
            <person name="Seo Y.S."/>
            <person name="Kwon S.Y."/>
            <person name="Kim H.A."/>
            <person name="Park J.M."/>
            <person name="Kim H.J."/>
            <person name="Choi S.B."/>
            <person name="Bosland P.W."/>
            <person name="Reeves G."/>
            <person name="Jo S.H."/>
            <person name="Lee B.W."/>
            <person name="Cho H.T."/>
            <person name="Choi H.S."/>
            <person name="Lee M.S."/>
            <person name="Yu Y."/>
            <person name="Do Choi Y."/>
            <person name="Park B.S."/>
            <person name="van Deynze A."/>
            <person name="Ashrafi H."/>
            <person name="Hill T."/>
            <person name="Kim W.T."/>
            <person name="Pai H.S."/>
            <person name="Ahn H.K."/>
            <person name="Yeam I."/>
            <person name="Giovannoni J.J."/>
            <person name="Rose J.K."/>
            <person name="Sorensen I."/>
            <person name="Lee S.J."/>
            <person name="Kim R.W."/>
            <person name="Choi I.Y."/>
            <person name="Choi B.S."/>
            <person name="Lim J.S."/>
            <person name="Lee Y.H."/>
            <person name="Choi D."/>
        </authorList>
    </citation>
    <scope>NUCLEOTIDE SEQUENCE [LARGE SCALE GENOMIC DNA]</scope>
    <source>
        <strain evidence="4">cv. CM334</strain>
    </source>
</reference>